<gene>
    <name evidence="2" type="ordered locus">Snas_6014</name>
</gene>
<feature type="transmembrane region" description="Helical" evidence="1">
    <location>
        <begin position="134"/>
        <end position="157"/>
    </location>
</feature>
<protein>
    <submittedName>
        <fullName evidence="2">Uncharacterized protein</fullName>
    </submittedName>
</protein>
<dbReference type="eggNOG" id="ENOG5031X7M">
    <property type="taxonomic scope" value="Bacteria"/>
</dbReference>
<keyword evidence="3" id="KW-1185">Reference proteome</keyword>
<proteinExistence type="predicted"/>
<dbReference type="Proteomes" id="UP000000844">
    <property type="component" value="Chromosome"/>
</dbReference>
<feature type="transmembrane region" description="Helical" evidence="1">
    <location>
        <begin position="92"/>
        <end position="114"/>
    </location>
</feature>
<dbReference type="KEGG" id="sna:Snas_6014"/>
<dbReference type="OrthoDB" id="5187564at2"/>
<sequence>MTSSVDLSPRFRVRAAAVLLLVTAVFIAVAWSQLFFGAGNDPRDTIGSRAAGFGFTDHAHDTLYSAIPLALPLVAALSTTHGGVRLVAVVEYGVLIVTGALITGAAFVFGLDVAEQQRAGFDTVFVDTRSAVEALLLDLGLLTLVVVAMLGCLRAWLRGRAA</sequence>
<organism evidence="2 3">
    <name type="scientific">Stackebrandtia nassauensis (strain DSM 44728 / CIP 108903 / NRRL B-16338 / NBRC 102104 / LLR-40K-21)</name>
    <dbReference type="NCBI Taxonomy" id="446470"/>
    <lineage>
        <taxon>Bacteria</taxon>
        <taxon>Bacillati</taxon>
        <taxon>Actinomycetota</taxon>
        <taxon>Actinomycetes</taxon>
        <taxon>Glycomycetales</taxon>
        <taxon>Glycomycetaceae</taxon>
        <taxon>Stackebrandtia</taxon>
    </lineage>
</organism>
<name>D3Q159_STANL</name>
<keyword evidence="1" id="KW-0812">Transmembrane</keyword>
<evidence type="ECO:0000256" key="1">
    <source>
        <dbReference type="SAM" id="Phobius"/>
    </source>
</evidence>
<evidence type="ECO:0000313" key="2">
    <source>
        <dbReference type="EMBL" id="ADD45639.1"/>
    </source>
</evidence>
<accession>D3Q159</accession>
<feature type="transmembrane region" description="Helical" evidence="1">
    <location>
        <begin position="62"/>
        <end position="80"/>
    </location>
</feature>
<reference evidence="2 3" key="1">
    <citation type="journal article" date="2009" name="Stand. Genomic Sci.">
        <title>Complete genome sequence of Stackebrandtia nassauensis type strain (LLR-40K-21).</title>
        <authorList>
            <person name="Munk C."/>
            <person name="Lapidus A."/>
            <person name="Copeland A."/>
            <person name="Jando M."/>
            <person name="Mayilraj S."/>
            <person name="Glavina Del Rio T."/>
            <person name="Nolan M."/>
            <person name="Chen F."/>
            <person name="Lucas S."/>
            <person name="Tice H."/>
            <person name="Cheng J.F."/>
            <person name="Han C."/>
            <person name="Detter J.C."/>
            <person name="Bruce D."/>
            <person name="Goodwin L."/>
            <person name="Chain P."/>
            <person name="Pitluck S."/>
            <person name="Goker M."/>
            <person name="Ovchinikova G."/>
            <person name="Pati A."/>
            <person name="Ivanova N."/>
            <person name="Mavromatis K."/>
            <person name="Chen A."/>
            <person name="Palaniappan K."/>
            <person name="Land M."/>
            <person name="Hauser L."/>
            <person name="Chang Y.J."/>
            <person name="Jeffries C.D."/>
            <person name="Bristow J."/>
            <person name="Eisen J.A."/>
            <person name="Markowitz V."/>
            <person name="Hugenholtz P."/>
            <person name="Kyrpides N.C."/>
            <person name="Klenk H.P."/>
        </authorList>
    </citation>
    <scope>NUCLEOTIDE SEQUENCE [LARGE SCALE GENOMIC DNA]</scope>
    <source>
        <strain evidence="3">DSM 44728 / CIP 108903 / NRRL B-16338 / NBRC 102104 / LLR-40K-21</strain>
    </source>
</reference>
<dbReference type="AlphaFoldDB" id="D3Q159"/>
<keyword evidence="1" id="KW-0472">Membrane</keyword>
<dbReference type="HOGENOM" id="CLU_1634363_0_0_11"/>
<keyword evidence="1" id="KW-1133">Transmembrane helix</keyword>
<evidence type="ECO:0000313" key="3">
    <source>
        <dbReference type="Proteomes" id="UP000000844"/>
    </source>
</evidence>
<dbReference type="RefSeq" id="WP_013021210.1">
    <property type="nucleotide sequence ID" value="NC_013947.1"/>
</dbReference>
<dbReference type="EMBL" id="CP001778">
    <property type="protein sequence ID" value="ADD45639.1"/>
    <property type="molecule type" value="Genomic_DNA"/>
</dbReference>
<dbReference type="STRING" id="446470.Snas_6014"/>